<sequence length="83" mass="10068">MPVPDIQEMYHDFGHCEFCDKCFQDNYFVRVLFDNEKAGAENELRIFEMCKDCREKCRTDRAFERYATEKAFKLKLGRRVKKK</sequence>
<protein>
    <submittedName>
        <fullName evidence="1">Uncharacterized protein</fullName>
    </submittedName>
</protein>
<accession>A0A8S5TSY1</accession>
<proteinExistence type="predicted"/>
<organism evidence="1">
    <name type="scientific">Siphoviridae sp. ct8aS59</name>
    <dbReference type="NCBI Taxonomy" id="2825365"/>
    <lineage>
        <taxon>Viruses</taxon>
        <taxon>Duplodnaviria</taxon>
        <taxon>Heunggongvirae</taxon>
        <taxon>Uroviricota</taxon>
        <taxon>Caudoviricetes</taxon>
    </lineage>
</organism>
<evidence type="ECO:0000313" key="1">
    <source>
        <dbReference type="EMBL" id="DAF85299.1"/>
    </source>
</evidence>
<reference evidence="1" key="1">
    <citation type="journal article" date="2021" name="Proc. Natl. Acad. Sci. U.S.A.">
        <title>A Catalog of Tens of Thousands of Viruses from Human Metagenomes Reveals Hidden Associations with Chronic Diseases.</title>
        <authorList>
            <person name="Tisza M.J."/>
            <person name="Buck C.B."/>
        </authorList>
    </citation>
    <scope>NUCLEOTIDE SEQUENCE</scope>
    <source>
        <strain evidence="1">Ct8aS59</strain>
    </source>
</reference>
<dbReference type="EMBL" id="BK015922">
    <property type="protein sequence ID" value="DAF85299.1"/>
    <property type="molecule type" value="Genomic_DNA"/>
</dbReference>
<name>A0A8S5TSY1_9CAUD</name>